<proteinExistence type="inferred from homology"/>
<evidence type="ECO:0000313" key="4">
    <source>
        <dbReference type="Proteomes" id="UP000231693"/>
    </source>
</evidence>
<keyword evidence="4" id="KW-1185">Reference proteome</keyword>
<organism evidence="3 4">
    <name type="scientific">Sediminihabitans luteus</name>
    <dbReference type="NCBI Taxonomy" id="1138585"/>
    <lineage>
        <taxon>Bacteria</taxon>
        <taxon>Bacillati</taxon>
        <taxon>Actinomycetota</taxon>
        <taxon>Actinomycetes</taxon>
        <taxon>Micrococcales</taxon>
        <taxon>Cellulomonadaceae</taxon>
        <taxon>Sediminihabitans</taxon>
    </lineage>
</organism>
<keyword evidence="3" id="KW-0418">Kinase</keyword>
<feature type="compositionally biased region" description="Low complexity" evidence="2">
    <location>
        <begin position="10"/>
        <end position="34"/>
    </location>
</feature>
<gene>
    <name evidence="3" type="ORF">CLV28_0451</name>
</gene>
<dbReference type="AlphaFoldDB" id="A0A2M9CZB8"/>
<evidence type="ECO:0000256" key="2">
    <source>
        <dbReference type="SAM" id="MobiDB-lite"/>
    </source>
</evidence>
<dbReference type="Gene3D" id="3.30.420.40">
    <property type="match status" value="2"/>
</dbReference>
<dbReference type="InterPro" id="IPR043129">
    <property type="entry name" value="ATPase_NBD"/>
</dbReference>
<dbReference type="OrthoDB" id="849313at2"/>
<reference evidence="3 4" key="1">
    <citation type="submission" date="2017-11" db="EMBL/GenBank/DDBJ databases">
        <title>Genomic Encyclopedia of Archaeal and Bacterial Type Strains, Phase II (KMG-II): From Individual Species to Whole Genera.</title>
        <authorList>
            <person name="Goeker M."/>
        </authorList>
    </citation>
    <scope>NUCLEOTIDE SEQUENCE [LARGE SCALE GENOMIC DNA]</scope>
    <source>
        <strain evidence="3 4">DSM 25478</strain>
    </source>
</reference>
<dbReference type="GO" id="GO:0016301">
    <property type="term" value="F:kinase activity"/>
    <property type="evidence" value="ECO:0007669"/>
    <property type="project" value="UniProtKB-KW"/>
</dbReference>
<evidence type="ECO:0000256" key="1">
    <source>
        <dbReference type="ARBA" id="ARBA00006479"/>
    </source>
</evidence>
<accession>A0A2M9CZB8</accession>
<dbReference type="EMBL" id="PGFE01000001">
    <property type="protein sequence ID" value="PJJ77237.1"/>
    <property type="molecule type" value="Genomic_DNA"/>
</dbReference>
<name>A0A2M9CZB8_9CELL</name>
<evidence type="ECO:0000313" key="3">
    <source>
        <dbReference type="EMBL" id="PJJ77237.1"/>
    </source>
</evidence>
<dbReference type="SUPFAM" id="SSF53067">
    <property type="entry name" value="Actin-like ATPase domain"/>
    <property type="match status" value="1"/>
</dbReference>
<comment type="caution">
    <text evidence="3">The sequence shown here is derived from an EMBL/GenBank/DDBJ whole genome shotgun (WGS) entry which is preliminary data.</text>
</comment>
<protein>
    <submittedName>
        <fullName evidence="3">Polyphosphate glucokinase</fullName>
    </submittedName>
</protein>
<feature type="region of interest" description="Disordered" evidence="2">
    <location>
        <begin position="1"/>
        <end position="36"/>
    </location>
</feature>
<sequence length="291" mass="29999">MSAPSDDRPGPAASGSAAPGPPASASAVPGPAASDDARVRTLSVDCGGGSIKAGVLAASGTAHAAPVRVPTPYPLPPERLVETIAGIAAGLPRAHRVTVGMPGMIRHGVVVHTPHYVTRSGPRTRVDPGLVEAWSSFDVQAALGERLGLPVLVLNDAEVHGAGVVAGTGLELVLTFGTGLGSALFDGGRLAPHLEWSHAPVRRATTYDEYVGEVERRRLGNALWSRRVLHVVDGLRPVFRWDRVYLGGGNSRAITPTALGRLGDDVVVVPNSAALVGGSRSWDLPGRTPAP</sequence>
<keyword evidence="3" id="KW-0808">Transferase</keyword>
<dbReference type="RefSeq" id="WP_100421657.1">
    <property type="nucleotide sequence ID" value="NZ_BOOX01000004.1"/>
</dbReference>
<comment type="similarity">
    <text evidence="1">Belongs to the ROK (NagC/XylR) family.</text>
</comment>
<dbReference type="Proteomes" id="UP000231693">
    <property type="component" value="Unassembled WGS sequence"/>
</dbReference>
<dbReference type="Pfam" id="PF00480">
    <property type="entry name" value="ROK"/>
    <property type="match status" value="1"/>
</dbReference>
<dbReference type="InterPro" id="IPR000600">
    <property type="entry name" value="ROK"/>
</dbReference>